<evidence type="ECO:0000313" key="3">
    <source>
        <dbReference type="Proteomes" id="UP001589792"/>
    </source>
</evidence>
<reference evidence="2 3" key="1">
    <citation type="submission" date="2024-09" db="EMBL/GenBank/DDBJ databases">
        <authorList>
            <person name="Sun Q."/>
            <person name="Mori K."/>
        </authorList>
    </citation>
    <scope>NUCLEOTIDE SEQUENCE [LARGE SCALE GENOMIC DNA]</scope>
    <source>
        <strain evidence="2 3">CCM 8626</strain>
    </source>
</reference>
<proteinExistence type="predicted"/>
<dbReference type="InterPro" id="IPR046787">
    <property type="entry name" value="DnaT_2"/>
</dbReference>
<comment type="caution">
    <text evidence="2">The sequence shown here is derived from an EMBL/GenBank/DDBJ whole genome shotgun (WGS) entry which is preliminary data.</text>
</comment>
<evidence type="ECO:0000313" key="2">
    <source>
        <dbReference type="EMBL" id="MFC0225678.1"/>
    </source>
</evidence>
<evidence type="ECO:0000259" key="1">
    <source>
        <dbReference type="Pfam" id="PF20557"/>
    </source>
</evidence>
<dbReference type="EMBL" id="JBHLXG010000003">
    <property type="protein sequence ID" value="MFC0225678.1"/>
    <property type="molecule type" value="Genomic_DNA"/>
</dbReference>
<organism evidence="2 3">
    <name type="scientific">Serratia aquatilis</name>
    <dbReference type="NCBI Taxonomy" id="1737515"/>
    <lineage>
        <taxon>Bacteria</taxon>
        <taxon>Pseudomonadati</taxon>
        <taxon>Pseudomonadota</taxon>
        <taxon>Gammaproteobacteria</taxon>
        <taxon>Enterobacterales</taxon>
        <taxon>Yersiniaceae</taxon>
        <taxon>Serratia</taxon>
    </lineage>
</organism>
<sequence length="160" mass="17209">MLVTNPTSPEFNSYASVKDLETFVTKRGISHPDNAEALLIKAMDFLSGITWKGRRAKAGQPLAWPRSGIYFDGFSYPNDVIPPQLITAQCMLAIEAQKGDLQEASRSAPIKSERVEGAVTTVFAIADGEAFKQTYPAVMALLNGLVVSGGFAINAIATRT</sequence>
<accession>A0ABV6E9J9</accession>
<name>A0ABV6E9J9_9GAMM</name>
<gene>
    <name evidence="2" type="ORF">ACFFJ3_04015</name>
</gene>
<keyword evidence="3" id="KW-1185">Reference proteome</keyword>
<dbReference type="RefSeq" id="WP_380673197.1">
    <property type="nucleotide sequence ID" value="NZ_CP173186.1"/>
</dbReference>
<feature type="domain" description="Putative DnaT-like" evidence="1">
    <location>
        <begin position="5"/>
        <end position="159"/>
    </location>
</feature>
<protein>
    <submittedName>
        <fullName evidence="2">DnaT-like ssDNA-binding protein</fullName>
    </submittedName>
</protein>
<dbReference type="Pfam" id="PF20557">
    <property type="entry name" value="DnaT_2"/>
    <property type="match status" value="1"/>
</dbReference>
<dbReference type="Proteomes" id="UP001589792">
    <property type="component" value="Unassembled WGS sequence"/>
</dbReference>